<dbReference type="SUPFAM" id="SSF53850">
    <property type="entry name" value="Periplasmic binding protein-like II"/>
    <property type="match status" value="1"/>
</dbReference>
<evidence type="ECO:0000256" key="17">
    <source>
        <dbReference type="PIRSR" id="PIRSR601508-3"/>
    </source>
</evidence>
<evidence type="ECO:0000256" key="11">
    <source>
        <dbReference type="ARBA" id="ARBA00023257"/>
    </source>
</evidence>
<dbReference type="Gene3D" id="1.10.287.70">
    <property type="match status" value="1"/>
</dbReference>
<keyword evidence="2" id="KW-0813">Transport</keyword>
<feature type="binding site" evidence="15">
    <location>
        <position position="878"/>
    </location>
    <ligand>
        <name>L-glutamate</name>
        <dbReference type="ChEBI" id="CHEBI:29985"/>
    </ligand>
</feature>
<keyword evidence="13" id="KW-0407">Ion channel</keyword>
<evidence type="ECO:0000256" key="1">
    <source>
        <dbReference type="ARBA" id="ARBA00004651"/>
    </source>
</evidence>
<dbReference type="InterPro" id="IPR001320">
    <property type="entry name" value="Iontro_rcpt_C"/>
</dbReference>
<keyword evidence="17" id="KW-1015">Disulfide bond</keyword>
<evidence type="ECO:0000259" key="20">
    <source>
        <dbReference type="SMART" id="SM00079"/>
    </source>
</evidence>
<feature type="region of interest" description="Disordered" evidence="18">
    <location>
        <begin position="1096"/>
        <end position="1123"/>
    </location>
</feature>
<evidence type="ECO:0000256" key="16">
    <source>
        <dbReference type="PIRSR" id="PIRSR601508-2"/>
    </source>
</evidence>
<dbReference type="Pfam" id="PF10613">
    <property type="entry name" value="Lig_chan-Glu_bd"/>
    <property type="match status" value="1"/>
</dbReference>
<dbReference type="FunFam" id="3.40.190.10:FF:000024">
    <property type="entry name" value="Glutamate receptor, ionotropic, delta 1"/>
    <property type="match status" value="1"/>
</dbReference>
<dbReference type="GO" id="GO:0038023">
    <property type="term" value="F:signaling receptor activity"/>
    <property type="evidence" value="ECO:0007669"/>
    <property type="project" value="InterPro"/>
</dbReference>
<dbReference type="Gene3D" id="3.40.190.10">
    <property type="entry name" value="Periplasmic binding protein-like II"/>
    <property type="match status" value="2"/>
</dbReference>
<feature type="binding site" evidence="15">
    <location>
        <position position="927"/>
    </location>
    <ligand>
        <name>L-glutamate</name>
        <dbReference type="ChEBI" id="CHEBI:29985"/>
    </ligand>
</feature>
<evidence type="ECO:0000256" key="10">
    <source>
        <dbReference type="ARBA" id="ARBA00023180"/>
    </source>
</evidence>
<evidence type="ECO:0000256" key="18">
    <source>
        <dbReference type="SAM" id="MobiDB-lite"/>
    </source>
</evidence>
<keyword evidence="9" id="KW-0675">Receptor</keyword>
<evidence type="ECO:0000256" key="4">
    <source>
        <dbReference type="ARBA" id="ARBA00022692"/>
    </source>
</evidence>
<feature type="domain" description="Ionotropic glutamate receptor C-terminal" evidence="20">
    <location>
        <begin position="608"/>
        <end position="992"/>
    </location>
</feature>
<keyword evidence="5 19" id="KW-1133">Transmembrane helix</keyword>
<evidence type="ECO:0000256" key="19">
    <source>
        <dbReference type="SAM" id="Phobius"/>
    </source>
</evidence>
<name>A0A1I8IJE1_9PLAT</name>
<feature type="disulfide bond" evidence="17">
    <location>
        <begin position="940"/>
        <end position="996"/>
    </location>
</feature>
<keyword evidence="8 19" id="KW-0472">Membrane</keyword>
<dbReference type="InterPro" id="IPR019594">
    <property type="entry name" value="Glu/Gly-bd"/>
</dbReference>
<dbReference type="PRINTS" id="PR00177">
    <property type="entry name" value="NMDARECEPTOR"/>
</dbReference>
<keyword evidence="4 19" id="KW-0812">Transmembrane</keyword>
<dbReference type="InterPro" id="IPR028082">
    <property type="entry name" value="Peripla_BP_I"/>
</dbReference>
<dbReference type="Proteomes" id="UP000095280">
    <property type="component" value="Unplaced"/>
</dbReference>
<evidence type="ECO:0000313" key="22">
    <source>
        <dbReference type="Proteomes" id="UP000095280"/>
    </source>
</evidence>
<feature type="binding site" evidence="15">
    <location>
        <position position="877"/>
    </location>
    <ligand>
        <name>L-glutamate</name>
        <dbReference type="ChEBI" id="CHEBI:29985"/>
    </ligand>
</feature>
<dbReference type="AlphaFoldDB" id="A0A1I8IJE1"/>
<evidence type="ECO:0000256" key="8">
    <source>
        <dbReference type="ARBA" id="ARBA00023136"/>
    </source>
</evidence>
<evidence type="ECO:0000256" key="6">
    <source>
        <dbReference type="ARBA" id="ARBA00023018"/>
    </source>
</evidence>
<evidence type="ECO:0000259" key="21">
    <source>
        <dbReference type="SMART" id="SM00918"/>
    </source>
</evidence>
<feature type="domain" description="Ionotropic glutamate receptor L-glutamate and glycine-binding" evidence="21">
    <location>
        <begin position="618"/>
        <end position="692"/>
    </location>
</feature>
<evidence type="ECO:0000256" key="7">
    <source>
        <dbReference type="ARBA" id="ARBA00023065"/>
    </source>
</evidence>
<keyword evidence="11" id="KW-0628">Postsynaptic cell membrane</keyword>
<accession>A0A1I8IJE1</accession>
<evidence type="ECO:0000256" key="9">
    <source>
        <dbReference type="ARBA" id="ARBA00023170"/>
    </source>
</evidence>
<dbReference type="InterPro" id="IPR001508">
    <property type="entry name" value="Iono_Glu_rcpt_met"/>
</dbReference>
<comment type="subcellular location">
    <subcellularLocation>
        <location evidence="1">Cell membrane</location>
        <topology evidence="1">Multi-pass membrane protein</topology>
    </subcellularLocation>
    <subcellularLocation>
        <location evidence="14">Postsynaptic cell membrane</location>
    </subcellularLocation>
</comment>
<feature type="transmembrane region" description="Helical" evidence="19">
    <location>
        <begin position="162"/>
        <end position="185"/>
    </location>
</feature>
<sequence length="1244" mass="139673">ALVQKIIKKEDRHKENSRKSIREEYQPTRHFRRQRSRRVASLAQIRFCIFEFKNLIPASGFWGHRVWRRIEPERKKDRIGDEETARNWACLSVPLRGRILFVSGSPSGHLFLLPALNINDFHLVLPHAADAPAKWSTVMQLSINASCIGRSYCSSIRSSQTAVLLGPLLLILALLLSPAPLGFAVTSQAAQTFPLHFFYDVSAPTGSEKVLQNIVNDLNSRQPRLLLELNNTFLETGAGHALLEHLCRATRRGVVAVLASVLQEYDDVLHHWAQTHRILYFTWRLERPSKFHSHLADEPSYKLNMLPDLFPAYTHMMAYLNWTQFSYLYATRAGFHRGTQLVQQLHQLLDVPDVYVDFRRVIPSAEQHNHETLKSLDQRLVQFSHRRIVIDVGNSQNVQFILDDLLQFGMNRAEYHYFVYSLGMSELLLSKFIHSGSNITGFDLLNGEKHVAMTHYLKEKHAQFLLKHGQPEANPPTYEVFVMFDALRRLLRAIDRMRLYPRKLAVPRLSCYGNGTGDRASSVSRATRQSLREALQLRQRFSGMSGEIVFDEDGMRVNSTVRVMDLMGTQRSQPIGFWSADNLLNITVDKYGRRVDNSSDTRFGNGTFIKVVTIEQPPFVMKKAQNLSKEELDKIRSGKQNFQGFCIDLAEMVFSKLGVDWDLHLVKDGKYGAVNSSSGEKVWNGMMGEVIRGEADVAIASLTITSERSKYVLFSEPFMNFGLSVMIKKPQKTKPGMFSFMQPLENRLWIAILLATLLLAAVMACLARISPLEWQLEEQLIDEDRIRTIRQDFNLINSIWFSFASFVQQGVDLSPRSASTRVIGSFWWAFSLIIMAYYTANLTACLTIERLIAPIDSVNDLVNEGNKVQFGMLESGSTKEFFRRAETHPYNRMYEIMEKDRSVYMNSVGAGIARVMSSDGKYAFILESMMNIYTNNRKPCLTMMVGTEFVVNGYGIAISQDKLELRERINEAVLELRESQDIARKYKEWWIEKGECTEDTSAKLQPLALSNLLGVFGILILGLMLALLVALLEFCWHRHGSQGDVVCISGSSGVVGGDGVGGTSGIVGGEPAVFGSDASGLATDFLLDGLQPVHQPGLYPPHQQQPQPSQLHTMSRRRRSIQNRRRSIAAAAPFMGEAFAQRLAAVAAAAAAEAAEESPPPLSVPPSPAAVMTVADEKSNNSNFSSDLVNLEKFHVHRVLNGAKVPYSKSVAHNGGEQLGSLDQLGPRTFVVKKAASESNTPGS</sequence>
<feature type="site" description="Crucial to convey clamshell closure to channel opening" evidence="16">
    <location>
        <position position="855"/>
    </location>
</feature>
<keyword evidence="22" id="KW-1185">Reference proteome</keyword>
<dbReference type="Gene3D" id="3.40.50.2300">
    <property type="match status" value="2"/>
</dbReference>
<proteinExistence type="predicted"/>
<dbReference type="SMART" id="SM00079">
    <property type="entry name" value="PBPe"/>
    <property type="match status" value="1"/>
</dbReference>
<evidence type="ECO:0000256" key="3">
    <source>
        <dbReference type="ARBA" id="ARBA00022475"/>
    </source>
</evidence>
<feature type="binding site" evidence="15">
    <location>
        <position position="708"/>
    </location>
    <ligand>
        <name>L-glutamate</name>
        <dbReference type="ChEBI" id="CHEBI:29985"/>
    </ligand>
</feature>
<feature type="binding site" evidence="15">
    <location>
        <position position="703"/>
    </location>
    <ligand>
        <name>L-glutamate</name>
        <dbReference type="ChEBI" id="CHEBI:29985"/>
    </ligand>
</feature>
<feature type="compositionally biased region" description="Low complexity" evidence="18">
    <location>
        <begin position="1096"/>
        <end position="1110"/>
    </location>
</feature>
<keyword evidence="12" id="KW-1071">Ligand-gated ion channel</keyword>
<dbReference type="SUPFAM" id="SSF53822">
    <property type="entry name" value="Periplasmic binding protein-like I"/>
    <property type="match status" value="1"/>
</dbReference>
<dbReference type="InterPro" id="IPR001828">
    <property type="entry name" value="ANF_lig-bd_rcpt"/>
</dbReference>
<reference evidence="23" key="1">
    <citation type="submission" date="2016-11" db="UniProtKB">
        <authorList>
            <consortium name="WormBaseParasite"/>
        </authorList>
    </citation>
    <scope>IDENTIFICATION</scope>
</reference>
<dbReference type="InterPro" id="IPR015683">
    <property type="entry name" value="Ionotropic_Glu_rcpt"/>
</dbReference>
<dbReference type="GO" id="GO:0045211">
    <property type="term" value="C:postsynaptic membrane"/>
    <property type="evidence" value="ECO:0007669"/>
    <property type="project" value="UniProtKB-SubCell"/>
</dbReference>
<protein>
    <submittedName>
        <fullName evidence="23">Glutamate receptor</fullName>
    </submittedName>
</protein>
<evidence type="ECO:0000256" key="14">
    <source>
        <dbReference type="ARBA" id="ARBA00034100"/>
    </source>
</evidence>
<dbReference type="SMART" id="SM00918">
    <property type="entry name" value="Lig_chan-Glu_bd"/>
    <property type="match status" value="1"/>
</dbReference>
<feature type="disulfide bond" evidence="17">
    <location>
        <begin position="247"/>
        <end position="511"/>
    </location>
</feature>
<dbReference type="FunFam" id="1.10.287.70:FF:000105">
    <property type="entry name" value="Eye-enriched kainate receptor, isoform A"/>
    <property type="match status" value="1"/>
</dbReference>
<keyword evidence="6" id="KW-0770">Synapse</keyword>
<feature type="transmembrane region" description="Helical" evidence="19">
    <location>
        <begin position="822"/>
        <end position="840"/>
    </location>
</feature>
<evidence type="ECO:0000256" key="12">
    <source>
        <dbReference type="ARBA" id="ARBA00023286"/>
    </source>
</evidence>
<dbReference type="Pfam" id="PF00060">
    <property type="entry name" value="Lig_chan"/>
    <property type="match status" value="1"/>
</dbReference>
<keyword evidence="3" id="KW-1003">Cell membrane</keyword>
<keyword evidence="7" id="KW-0406">Ion transport</keyword>
<feature type="site" description="Interaction with the cone snail toxin Con-ikot-ikot" evidence="16">
    <location>
        <position position="883"/>
    </location>
</feature>
<dbReference type="SUPFAM" id="SSF81324">
    <property type="entry name" value="Voltage-gated potassium channels"/>
    <property type="match status" value="1"/>
</dbReference>
<evidence type="ECO:0000256" key="5">
    <source>
        <dbReference type="ARBA" id="ARBA00022989"/>
    </source>
</evidence>
<dbReference type="GO" id="GO:0015276">
    <property type="term" value="F:ligand-gated monoatomic ion channel activity"/>
    <property type="evidence" value="ECO:0007669"/>
    <property type="project" value="InterPro"/>
</dbReference>
<keyword evidence="10" id="KW-0325">Glycoprotein</keyword>
<evidence type="ECO:0000313" key="23">
    <source>
        <dbReference type="WBParaSite" id="maker-uti_cns_0013379-snap-gene-0.2-mRNA-1"/>
    </source>
</evidence>
<evidence type="ECO:0000256" key="15">
    <source>
        <dbReference type="PIRSR" id="PIRSR601508-1"/>
    </source>
</evidence>
<dbReference type="WBParaSite" id="maker-uti_cns_0013379-snap-gene-0.2-mRNA-1">
    <property type="protein sequence ID" value="maker-uti_cns_0013379-snap-gene-0.2-mRNA-1"/>
    <property type="gene ID" value="maker-uti_cns_0013379-snap-gene-0.2"/>
</dbReference>
<feature type="transmembrane region" description="Helical" evidence="19">
    <location>
        <begin position="748"/>
        <end position="769"/>
    </location>
</feature>
<organism evidence="22 23">
    <name type="scientific">Macrostomum lignano</name>
    <dbReference type="NCBI Taxonomy" id="282301"/>
    <lineage>
        <taxon>Eukaryota</taxon>
        <taxon>Metazoa</taxon>
        <taxon>Spiralia</taxon>
        <taxon>Lophotrochozoa</taxon>
        <taxon>Platyhelminthes</taxon>
        <taxon>Rhabditophora</taxon>
        <taxon>Macrostomorpha</taxon>
        <taxon>Macrostomida</taxon>
        <taxon>Macrostomidae</taxon>
        <taxon>Macrostomum</taxon>
    </lineage>
</organism>
<dbReference type="Pfam" id="PF01094">
    <property type="entry name" value="ANF_receptor"/>
    <property type="match status" value="1"/>
</dbReference>
<evidence type="ECO:0000256" key="2">
    <source>
        <dbReference type="ARBA" id="ARBA00022448"/>
    </source>
</evidence>
<evidence type="ECO:0000256" key="13">
    <source>
        <dbReference type="ARBA" id="ARBA00023303"/>
    </source>
</evidence>
<dbReference type="PANTHER" id="PTHR18966">
    <property type="entry name" value="IONOTROPIC GLUTAMATE RECEPTOR"/>
    <property type="match status" value="1"/>
</dbReference>
<feature type="compositionally biased region" description="Basic residues" evidence="18">
    <location>
        <begin position="1114"/>
        <end position="1123"/>
    </location>
</feature>
<feature type="transmembrane region" description="Helical" evidence="19">
    <location>
        <begin position="1012"/>
        <end position="1032"/>
    </location>
</feature>